<dbReference type="Proteomes" id="UP000192907">
    <property type="component" value="Unassembled WGS sequence"/>
</dbReference>
<dbReference type="PROSITE" id="PS51257">
    <property type="entry name" value="PROKAR_LIPOPROTEIN"/>
    <property type="match status" value="1"/>
</dbReference>
<dbReference type="RefSeq" id="WP_132317847.1">
    <property type="nucleotide sequence ID" value="NZ_FWZT01000006.1"/>
</dbReference>
<evidence type="ECO:0000313" key="1">
    <source>
        <dbReference type="EMBL" id="SMF17974.1"/>
    </source>
</evidence>
<name>A0A1Y6BS27_9BACT</name>
<organism evidence="1 2">
    <name type="scientific">Pseudobacteriovorax antillogorgiicola</name>
    <dbReference type="NCBI Taxonomy" id="1513793"/>
    <lineage>
        <taxon>Bacteria</taxon>
        <taxon>Pseudomonadati</taxon>
        <taxon>Bdellovibrionota</taxon>
        <taxon>Oligoflexia</taxon>
        <taxon>Oligoflexales</taxon>
        <taxon>Pseudobacteriovoracaceae</taxon>
        <taxon>Pseudobacteriovorax</taxon>
    </lineage>
</organism>
<proteinExistence type="predicted"/>
<dbReference type="AlphaFoldDB" id="A0A1Y6BS27"/>
<evidence type="ECO:0000313" key="2">
    <source>
        <dbReference type="Proteomes" id="UP000192907"/>
    </source>
</evidence>
<protein>
    <submittedName>
        <fullName evidence="1">Uncharacterized protein</fullName>
    </submittedName>
</protein>
<keyword evidence="2" id="KW-1185">Reference proteome</keyword>
<dbReference type="EMBL" id="FWZT01000006">
    <property type="protein sequence ID" value="SMF17974.1"/>
    <property type="molecule type" value="Genomic_DNA"/>
</dbReference>
<gene>
    <name evidence="1" type="ORF">SAMN06296036_106153</name>
</gene>
<accession>A0A1Y6BS27</accession>
<sequence>MHKLPVSLILLGAVTSCGDKSSSNTPDPVPQKPKAPVSAMKNLVGEWQLPCSELEATDGPFEGYEVYSTYDILVTNENAIELKETLFEDEACEIKFASSVKSGTIAATDSENKFQISFTQEDKVVFDADVSAESLALLEQNLSISCNGDEIDDWDYNKPVTCQFKKAETLERTIEVNADKGTLKVVEDQDVFKKVVK</sequence>
<reference evidence="2" key="1">
    <citation type="submission" date="2017-04" db="EMBL/GenBank/DDBJ databases">
        <authorList>
            <person name="Varghese N."/>
            <person name="Submissions S."/>
        </authorList>
    </citation>
    <scope>NUCLEOTIDE SEQUENCE [LARGE SCALE GENOMIC DNA]</scope>
    <source>
        <strain evidence="2">RKEM611</strain>
    </source>
</reference>